<evidence type="ECO:0000313" key="4">
    <source>
        <dbReference type="Proteomes" id="UP001179280"/>
    </source>
</evidence>
<protein>
    <submittedName>
        <fullName evidence="3">Protein arginine kinase activator</fullName>
    </submittedName>
</protein>
<feature type="domain" description="UVR" evidence="2">
    <location>
        <begin position="133"/>
        <end position="168"/>
    </location>
</feature>
<sequence length="176" mass="20021">MICQECQVQQATLHFTKIVNGKKTEMHVCEQCAREKGESIPGTDSFSIHHLFSGLFNIDTKNEQYQNVTKDKPTCPTCGTSYDKFLHVGRFGCATCYDTFADKLGSVFRRVHGGNNKHSGKIPKRIGQSIQIEKRIEEIRDELNKHVQNEEFEKAAELRDEIRELKSQADDSRKGG</sequence>
<evidence type="ECO:0000256" key="1">
    <source>
        <dbReference type="SAM" id="Coils"/>
    </source>
</evidence>
<dbReference type="InterPro" id="IPR025542">
    <property type="entry name" value="YacH"/>
</dbReference>
<proteinExistence type="predicted"/>
<reference evidence="3" key="1">
    <citation type="submission" date="2021-01" db="EMBL/GenBank/DDBJ databases">
        <title>Genomic Encyclopedia of Type Strains, Phase IV (KMG-IV): sequencing the most valuable type-strain genomes for metagenomic binning, comparative biology and taxonomic classification.</title>
        <authorList>
            <person name="Goeker M."/>
        </authorList>
    </citation>
    <scope>NUCLEOTIDE SEQUENCE</scope>
    <source>
        <strain evidence="3">DSM 21943</strain>
    </source>
</reference>
<dbReference type="PANTHER" id="PTHR38430">
    <property type="entry name" value="PROTEIN-ARGININE KINASE ACTIVATOR PROTEIN"/>
    <property type="match status" value="1"/>
</dbReference>
<accession>A0ABS2SZH2</accession>
<dbReference type="SUPFAM" id="SSF46600">
    <property type="entry name" value="C-terminal UvrC-binding domain of UvrB"/>
    <property type="match status" value="1"/>
</dbReference>
<keyword evidence="3" id="KW-0418">Kinase</keyword>
<dbReference type="PANTHER" id="PTHR38430:SF1">
    <property type="entry name" value="PROTEIN-ARGININE KINASE ACTIVATOR PROTEIN"/>
    <property type="match status" value="1"/>
</dbReference>
<keyword evidence="1" id="KW-0175">Coiled coil</keyword>
<dbReference type="Gene3D" id="4.10.860.10">
    <property type="entry name" value="UVR domain"/>
    <property type="match status" value="1"/>
</dbReference>
<comment type="caution">
    <text evidence="3">The sequence shown here is derived from an EMBL/GenBank/DDBJ whole genome shotgun (WGS) entry which is preliminary data.</text>
</comment>
<dbReference type="PIRSF" id="PIRSF015034">
    <property type="entry name" value="YacH"/>
    <property type="match status" value="1"/>
</dbReference>
<dbReference type="GO" id="GO:0016301">
    <property type="term" value="F:kinase activity"/>
    <property type="evidence" value="ECO:0007669"/>
    <property type="project" value="UniProtKB-KW"/>
</dbReference>
<evidence type="ECO:0000259" key="2">
    <source>
        <dbReference type="PROSITE" id="PS50151"/>
    </source>
</evidence>
<gene>
    <name evidence="3" type="ORF">JOC54_004226</name>
</gene>
<dbReference type="Proteomes" id="UP001179280">
    <property type="component" value="Unassembled WGS sequence"/>
</dbReference>
<dbReference type="Pfam" id="PF02151">
    <property type="entry name" value="UVR"/>
    <property type="match status" value="1"/>
</dbReference>
<evidence type="ECO:0000313" key="3">
    <source>
        <dbReference type="EMBL" id="MBM7840933.1"/>
    </source>
</evidence>
<dbReference type="InterPro" id="IPR036876">
    <property type="entry name" value="UVR_dom_sf"/>
</dbReference>
<dbReference type="EMBL" id="JAFBCV010000018">
    <property type="protein sequence ID" value="MBM7840933.1"/>
    <property type="molecule type" value="Genomic_DNA"/>
</dbReference>
<feature type="coiled-coil region" evidence="1">
    <location>
        <begin position="129"/>
        <end position="175"/>
    </location>
</feature>
<keyword evidence="4" id="KW-1185">Reference proteome</keyword>
<keyword evidence="3" id="KW-0808">Transferase</keyword>
<name>A0ABS2SZH2_9BACI</name>
<dbReference type="PROSITE" id="PS50151">
    <property type="entry name" value="UVR"/>
    <property type="match status" value="1"/>
</dbReference>
<organism evidence="3 4">
    <name type="scientific">Shouchella xiaoxiensis</name>
    <dbReference type="NCBI Taxonomy" id="766895"/>
    <lineage>
        <taxon>Bacteria</taxon>
        <taxon>Bacillati</taxon>
        <taxon>Bacillota</taxon>
        <taxon>Bacilli</taxon>
        <taxon>Bacillales</taxon>
        <taxon>Bacillaceae</taxon>
        <taxon>Shouchella</taxon>
    </lineage>
</organism>
<dbReference type="InterPro" id="IPR001943">
    <property type="entry name" value="UVR_dom"/>
</dbReference>